<dbReference type="RefSeq" id="WP_379519551.1">
    <property type="nucleotide sequence ID" value="NZ_JBHSPA010000052.1"/>
</dbReference>
<evidence type="ECO:0000313" key="3">
    <source>
        <dbReference type="Proteomes" id="UP001596058"/>
    </source>
</evidence>
<organism evidence="2 3">
    <name type="scientific">Nonomuraea insulae</name>
    <dbReference type="NCBI Taxonomy" id="1616787"/>
    <lineage>
        <taxon>Bacteria</taxon>
        <taxon>Bacillati</taxon>
        <taxon>Actinomycetota</taxon>
        <taxon>Actinomycetes</taxon>
        <taxon>Streptosporangiales</taxon>
        <taxon>Streptosporangiaceae</taxon>
        <taxon>Nonomuraea</taxon>
    </lineage>
</organism>
<reference evidence="3" key="1">
    <citation type="journal article" date="2019" name="Int. J. Syst. Evol. Microbiol.">
        <title>The Global Catalogue of Microorganisms (GCM) 10K type strain sequencing project: providing services to taxonomists for standard genome sequencing and annotation.</title>
        <authorList>
            <consortium name="The Broad Institute Genomics Platform"/>
            <consortium name="The Broad Institute Genome Sequencing Center for Infectious Disease"/>
            <person name="Wu L."/>
            <person name="Ma J."/>
        </authorList>
    </citation>
    <scope>NUCLEOTIDE SEQUENCE [LARGE SCALE GENOMIC DNA]</scope>
    <source>
        <strain evidence="3">CCUG 53903</strain>
    </source>
</reference>
<accession>A0ABW1D060</accession>
<name>A0ABW1D060_9ACTN</name>
<evidence type="ECO:0000256" key="1">
    <source>
        <dbReference type="SAM" id="SignalP"/>
    </source>
</evidence>
<feature type="signal peptide" evidence="1">
    <location>
        <begin position="1"/>
        <end position="20"/>
    </location>
</feature>
<keyword evidence="1" id="KW-0732">Signal</keyword>
<dbReference type="Proteomes" id="UP001596058">
    <property type="component" value="Unassembled WGS sequence"/>
</dbReference>
<proteinExistence type="predicted"/>
<keyword evidence="3" id="KW-1185">Reference proteome</keyword>
<protein>
    <submittedName>
        <fullName evidence="2">Uncharacterized protein</fullName>
    </submittedName>
</protein>
<gene>
    <name evidence="2" type="ORF">ACFPZ3_39900</name>
</gene>
<sequence length="292" mass="32050">MVWLAGITAAALTAAITTIASDTAKKVIGSEATVTTPSVHVSASASSIPKKPVAASDPVWIKPVVIERKVGGDYSWILPNRTNFSNKDIKDITAKLFSEQSDTYMPKIGGVWTRGLSLKIVAEGRRESPVRILDMQVEKKCVPLHGTAFIALEQGGEPSIGIGFNLDLAKPSAQMVDEQLEEKDRWRGQYFRENSVSLDQGEQSVFQVTVAASKYYCEFRLVLVILDGDKTVRQVVDNNGSPFKVSGIGGDPWRNGSFASLDRLYIANVLYGQRFFEVNPETYDISMDPRKG</sequence>
<feature type="chain" id="PRO_5046557325" evidence="1">
    <location>
        <begin position="21"/>
        <end position="292"/>
    </location>
</feature>
<dbReference type="EMBL" id="JBHSPA010000052">
    <property type="protein sequence ID" value="MFC5830058.1"/>
    <property type="molecule type" value="Genomic_DNA"/>
</dbReference>
<evidence type="ECO:0000313" key="2">
    <source>
        <dbReference type="EMBL" id="MFC5830058.1"/>
    </source>
</evidence>
<comment type="caution">
    <text evidence="2">The sequence shown here is derived from an EMBL/GenBank/DDBJ whole genome shotgun (WGS) entry which is preliminary data.</text>
</comment>